<gene>
    <name evidence="2" type="ORF">BJX68DRAFT_227791</name>
</gene>
<reference evidence="2 3" key="1">
    <citation type="submission" date="2024-07" db="EMBL/GenBank/DDBJ databases">
        <title>Section-level genome sequencing and comparative genomics of Aspergillus sections Usti and Cavernicolus.</title>
        <authorList>
            <consortium name="Lawrence Berkeley National Laboratory"/>
            <person name="Nybo J.L."/>
            <person name="Vesth T.C."/>
            <person name="Theobald S."/>
            <person name="Frisvad J.C."/>
            <person name="Larsen T.O."/>
            <person name="Kjaerboelling I."/>
            <person name="Rothschild-Mancinelli K."/>
            <person name="Lyhne E.K."/>
            <person name="Kogle M.E."/>
            <person name="Barry K."/>
            <person name="Clum A."/>
            <person name="Na H."/>
            <person name="Ledsgaard L."/>
            <person name="Lin J."/>
            <person name="Lipzen A."/>
            <person name="Kuo A."/>
            <person name="Riley R."/>
            <person name="Mondo S."/>
            <person name="LaButti K."/>
            <person name="Haridas S."/>
            <person name="Pangalinan J."/>
            <person name="Salamov A.A."/>
            <person name="Simmons B.A."/>
            <person name="Magnuson J.K."/>
            <person name="Chen J."/>
            <person name="Drula E."/>
            <person name="Henrissat B."/>
            <person name="Wiebenga A."/>
            <person name="Lubbers R.J."/>
            <person name="Gomes A.C."/>
            <person name="Macurrencykelacurrency M.R."/>
            <person name="Stajich J."/>
            <person name="Grigoriev I.V."/>
            <person name="Mortensen U.H."/>
            <person name="De vries R.P."/>
            <person name="Baker S.E."/>
            <person name="Andersen M.R."/>
        </authorList>
    </citation>
    <scope>NUCLEOTIDE SEQUENCE [LARGE SCALE GENOMIC DNA]</scope>
    <source>
        <strain evidence="2 3">CBS 756.74</strain>
    </source>
</reference>
<evidence type="ECO:0000313" key="3">
    <source>
        <dbReference type="Proteomes" id="UP001610444"/>
    </source>
</evidence>
<dbReference type="GeneID" id="98153912"/>
<comment type="caution">
    <text evidence="2">The sequence shown here is derived from an EMBL/GenBank/DDBJ whole genome shotgun (WGS) entry which is preliminary data.</text>
</comment>
<dbReference type="RefSeq" id="XP_070904056.1">
    <property type="nucleotide sequence ID" value="XM_071038748.1"/>
</dbReference>
<name>A0ABR4L6I8_9EURO</name>
<evidence type="ECO:0000313" key="2">
    <source>
        <dbReference type="EMBL" id="KAL2859092.1"/>
    </source>
</evidence>
<accession>A0ABR4L6I8</accession>
<proteinExistence type="predicted"/>
<keyword evidence="3" id="KW-1185">Reference proteome</keyword>
<sequence>MADLAFVGSQWTTSVYGLLVLFCDSAAFFFYHTLGRYRTFCLANVGASGSCCLSRSVKEEGCQISGSSPNSEVIS</sequence>
<keyword evidence="1" id="KW-0812">Transmembrane</keyword>
<keyword evidence="1" id="KW-1133">Transmembrane helix</keyword>
<keyword evidence="1" id="KW-0472">Membrane</keyword>
<protein>
    <submittedName>
        <fullName evidence="2">Uncharacterized protein</fullName>
    </submittedName>
</protein>
<dbReference type="Proteomes" id="UP001610444">
    <property type="component" value="Unassembled WGS sequence"/>
</dbReference>
<organism evidence="2 3">
    <name type="scientific">Aspergillus pseudodeflectus</name>
    <dbReference type="NCBI Taxonomy" id="176178"/>
    <lineage>
        <taxon>Eukaryota</taxon>
        <taxon>Fungi</taxon>
        <taxon>Dikarya</taxon>
        <taxon>Ascomycota</taxon>
        <taxon>Pezizomycotina</taxon>
        <taxon>Eurotiomycetes</taxon>
        <taxon>Eurotiomycetidae</taxon>
        <taxon>Eurotiales</taxon>
        <taxon>Aspergillaceae</taxon>
        <taxon>Aspergillus</taxon>
        <taxon>Aspergillus subgen. Nidulantes</taxon>
    </lineage>
</organism>
<dbReference type="EMBL" id="JBFXLR010000004">
    <property type="protein sequence ID" value="KAL2859092.1"/>
    <property type="molecule type" value="Genomic_DNA"/>
</dbReference>
<evidence type="ECO:0000256" key="1">
    <source>
        <dbReference type="SAM" id="Phobius"/>
    </source>
</evidence>
<feature type="transmembrane region" description="Helical" evidence="1">
    <location>
        <begin position="15"/>
        <end position="34"/>
    </location>
</feature>